<reference evidence="2 3" key="1">
    <citation type="submission" date="2008-03" db="EMBL/GenBank/DDBJ databases">
        <title>The Genome Sequence of Verticillium dahliae VdLs.17.</title>
        <authorList>
            <consortium name="The Broad Institute Genome Sequencing Platform"/>
            <person name="Ma L.-J.J."/>
            <person name="Klosterman S.J."/>
            <person name="Subbarao K."/>
            <person name="Dobinson K."/>
            <person name="Veronese P."/>
            <person name="Kang S."/>
            <person name="Gold S.E."/>
            <person name="Young S."/>
            <person name="Jaffe D."/>
            <person name="Gnerre S."/>
            <person name="Berlin A."/>
            <person name="Heiman D."/>
            <person name="Hepburn T."/>
            <person name="Sykes S."/>
            <person name="Alvarado L."/>
            <person name="Kodira C.D."/>
            <person name="Lander E."/>
            <person name="Galagan J."/>
            <person name="Nusbaum C."/>
            <person name="Birren B."/>
        </authorList>
    </citation>
    <scope>NUCLEOTIDE SEQUENCE [LARGE SCALE GENOMIC DNA]</scope>
    <source>
        <strain evidence="3">VdLs.17 / ATCC MYA-4575 / FGSC 10137</strain>
    </source>
</reference>
<dbReference type="OrthoDB" id="1933717at2759"/>
<organism evidence="2 3">
    <name type="scientific">Verticillium dahliae (strain VdLs.17 / ATCC MYA-4575 / FGSC 10137)</name>
    <name type="common">Verticillium wilt</name>
    <dbReference type="NCBI Taxonomy" id="498257"/>
    <lineage>
        <taxon>Eukaryota</taxon>
        <taxon>Fungi</taxon>
        <taxon>Dikarya</taxon>
        <taxon>Ascomycota</taxon>
        <taxon>Pezizomycotina</taxon>
        <taxon>Sordariomycetes</taxon>
        <taxon>Hypocreomycetidae</taxon>
        <taxon>Glomerellales</taxon>
        <taxon>Plectosphaerellaceae</taxon>
        <taxon>Verticillium</taxon>
    </lineage>
</organism>
<dbReference type="HOGENOM" id="CLU_1016357_0_0_1"/>
<dbReference type="Proteomes" id="UP000001611">
    <property type="component" value="Unassembled WGS sequence"/>
</dbReference>
<keyword evidence="3" id="KW-1185">Reference proteome</keyword>
<proteinExistence type="predicted"/>
<dbReference type="EMBL" id="DS572709">
    <property type="protein sequence ID" value="EGY15906.1"/>
    <property type="molecule type" value="Genomic_DNA"/>
</dbReference>
<sequence length="274" mass="29620">MNLDVKAGNNSGASSYSMDTRRVNQCSWPPRPPPAGQGPRCYARTAAPPSAPSPPTSGARGVPEPCALREAQRRNMVVKAATDLVVEFPKTEFVARTSDIANFDDTAALWADLAVTGVSVDVLVLNAASMGPSEPIISADNLVYLASAVTHMPGMDVAMPANFLDQDGRPAAPANNCRRHRPSEAPVCPFDDIKLPSDCGIWAATKEAEFLHGKFVWAGWDVDELRSEESQRQFERNPRHLSIRLVGIWTRDNAATALLQGCTHTDRDTASLPM</sequence>
<name>G2XAG7_VERDV</name>
<dbReference type="KEGG" id="vda:VDAG_07070"/>
<dbReference type="GeneID" id="20708533"/>
<feature type="compositionally biased region" description="Low complexity" evidence="1">
    <location>
        <begin position="37"/>
        <end position="48"/>
    </location>
</feature>
<dbReference type="AlphaFoldDB" id="G2XAG7"/>
<evidence type="ECO:0000256" key="1">
    <source>
        <dbReference type="SAM" id="MobiDB-lite"/>
    </source>
</evidence>
<dbReference type="RefSeq" id="XP_009654270.1">
    <property type="nucleotide sequence ID" value="XM_009655975.1"/>
</dbReference>
<feature type="region of interest" description="Disordered" evidence="1">
    <location>
        <begin position="1"/>
        <end position="63"/>
    </location>
</feature>
<accession>G2XAG7</accession>
<dbReference type="InParanoid" id="G2XAG7"/>
<evidence type="ECO:0000313" key="3">
    <source>
        <dbReference type="Proteomes" id="UP000001611"/>
    </source>
</evidence>
<reference evidence="3" key="2">
    <citation type="journal article" date="2011" name="PLoS Pathog.">
        <title>Comparative genomics yields insights into niche adaptation of plant vascular wilt pathogens.</title>
        <authorList>
            <person name="Klosterman S.J."/>
            <person name="Subbarao K.V."/>
            <person name="Kang S."/>
            <person name="Veronese P."/>
            <person name="Gold S.E."/>
            <person name="Thomma B.P.H.J."/>
            <person name="Chen Z."/>
            <person name="Henrissat B."/>
            <person name="Lee Y.-H."/>
            <person name="Park J."/>
            <person name="Garcia-Pedrajas M.D."/>
            <person name="Barbara D.J."/>
            <person name="Anchieta A."/>
            <person name="de Jonge R."/>
            <person name="Santhanam P."/>
            <person name="Maruthachalam K."/>
            <person name="Atallah Z."/>
            <person name="Amyotte S.G."/>
            <person name="Paz Z."/>
            <person name="Inderbitzin P."/>
            <person name="Hayes R.J."/>
            <person name="Heiman D.I."/>
            <person name="Young S."/>
            <person name="Zeng Q."/>
            <person name="Engels R."/>
            <person name="Galagan J."/>
            <person name="Cuomo C.A."/>
            <person name="Dobinson K.F."/>
            <person name="Ma L.-J."/>
        </authorList>
    </citation>
    <scope>NUCLEOTIDE SEQUENCE [LARGE SCALE GENOMIC DNA]</scope>
    <source>
        <strain evidence="3">VdLs.17 / ATCC MYA-4575 / FGSC 10137</strain>
    </source>
</reference>
<feature type="compositionally biased region" description="Polar residues" evidence="1">
    <location>
        <begin position="8"/>
        <end position="27"/>
    </location>
</feature>
<evidence type="ECO:0000313" key="2">
    <source>
        <dbReference type="EMBL" id="EGY15906.1"/>
    </source>
</evidence>
<gene>
    <name evidence="2" type="ORF">VDAG_07070</name>
</gene>
<protein>
    <submittedName>
        <fullName evidence="2">Uncharacterized protein</fullName>
    </submittedName>
</protein>